<dbReference type="SUPFAM" id="SSF51126">
    <property type="entry name" value="Pectin lyase-like"/>
    <property type="match status" value="1"/>
</dbReference>
<dbReference type="AlphaFoldDB" id="A0A928Z4J3"/>
<evidence type="ECO:0000259" key="2">
    <source>
        <dbReference type="Pfam" id="PF13946"/>
    </source>
</evidence>
<organism evidence="3 4">
    <name type="scientific">Romeriopsis navalis LEGE 11480</name>
    <dbReference type="NCBI Taxonomy" id="2777977"/>
    <lineage>
        <taxon>Bacteria</taxon>
        <taxon>Bacillati</taxon>
        <taxon>Cyanobacteriota</taxon>
        <taxon>Cyanophyceae</taxon>
        <taxon>Leptolyngbyales</taxon>
        <taxon>Leptolyngbyaceae</taxon>
        <taxon>Romeriopsis</taxon>
        <taxon>Romeriopsis navalis</taxon>
    </lineage>
</organism>
<dbReference type="InterPro" id="IPR011050">
    <property type="entry name" value="Pectin_lyase_fold/virulence"/>
</dbReference>
<sequence>MIRSRLFSLILGVSLPLGLPIAAQAQANFEPTERDFPAQYVTKLYSELLGRAPDQASWRGALNYYNSTGCTTAALHALGKAFLTSPEFNGLNYDRPARILVTYRAVLNRDPSRLEIDAWENWLAQGNTFNNLIDGIYASTEFGALSTQICNSQQPGYQFGNTRATKLDIASPGFAGDATALQAQLDQTPTGGTVYLASRALIYLTQPLRVPSGVTLATTNTPRPNEYANMARLARSGEWIGPTVDLLPGAKLVSVWVDGQRGTIPNRYSRPNVNIRMLSGDNTSVIFSRVSNTRGATSIEAFGTGADRICRQNIIWGNLVTAYTSSHTNGEWSDGISVACENATIAYNTVIDSTDVALILFNVNPIDSEINQTSQVFRNTVIQAGNSGYAGIAIDPFFNANGGDKPGIPRFSFAGASLHENLMWTGQQVHLDIAIAAGTRPWFGALSYNGTGGIFRENTSGNLSITAGSGIVASGLLNTQIIDNDLKLRLQERETKSRSFFNRVIGLFQRQPENNCPSRNIIAAIDAGYASGEIQGPYENRTYDDCIVFGQ</sequence>
<proteinExistence type="predicted"/>
<reference evidence="3" key="1">
    <citation type="submission" date="2020-10" db="EMBL/GenBank/DDBJ databases">
        <authorList>
            <person name="Castelo-Branco R."/>
            <person name="Eusebio N."/>
            <person name="Adriana R."/>
            <person name="Vieira A."/>
            <person name="Brugerolle De Fraissinette N."/>
            <person name="Rezende De Castro R."/>
            <person name="Schneider M.P."/>
            <person name="Vasconcelos V."/>
            <person name="Leao P.N."/>
        </authorList>
    </citation>
    <scope>NUCLEOTIDE SEQUENCE</scope>
    <source>
        <strain evidence="3">LEGE 11480</strain>
    </source>
</reference>
<dbReference type="EMBL" id="JADEXQ010000035">
    <property type="protein sequence ID" value="MBE9030393.1"/>
    <property type="molecule type" value="Genomic_DNA"/>
</dbReference>
<name>A0A928Z4J3_9CYAN</name>
<feature type="chain" id="PRO_5036766507" evidence="1">
    <location>
        <begin position="26"/>
        <end position="551"/>
    </location>
</feature>
<evidence type="ECO:0000256" key="1">
    <source>
        <dbReference type="SAM" id="SignalP"/>
    </source>
</evidence>
<evidence type="ECO:0000313" key="4">
    <source>
        <dbReference type="Proteomes" id="UP000625316"/>
    </source>
</evidence>
<dbReference type="RefSeq" id="WP_264325219.1">
    <property type="nucleotide sequence ID" value="NZ_JADEXQ010000035.1"/>
</dbReference>
<dbReference type="Gene3D" id="1.10.3130.20">
    <property type="entry name" value="Phycobilisome linker domain"/>
    <property type="match status" value="1"/>
</dbReference>
<keyword evidence="4" id="KW-1185">Reference proteome</keyword>
<gene>
    <name evidence="3" type="ORF">IQ266_11685</name>
</gene>
<evidence type="ECO:0000313" key="3">
    <source>
        <dbReference type="EMBL" id="MBE9030393.1"/>
    </source>
</evidence>
<feature type="signal peptide" evidence="1">
    <location>
        <begin position="1"/>
        <end position="25"/>
    </location>
</feature>
<dbReference type="Pfam" id="PF13946">
    <property type="entry name" value="DUF4214"/>
    <property type="match status" value="1"/>
</dbReference>
<dbReference type="InterPro" id="IPR025282">
    <property type="entry name" value="DUF4214"/>
</dbReference>
<accession>A0A928Z4J3</accession>
<dbReference type="Proteomes" id="UP000625316">
    <property type="component" value="Unassembled WGS sequence"/>
</dbReference>
<protein>
    <submittedName>
        <fullName evidence="3">DUF4214 domain-containing protein</fullName>
    </submittedName>
</protein>
<dbReference type="InterPro" id="IPR038255">
    <property type="entry name" value="PBS_linker_sf"/>
</dbReference>
<feature type="domain" description="DUF4214" evidence="2">
    <location>
        <begin position="81"/>
        <end position="144"/>
    </location>
</feature>
<keyword evidence="1" id="KW-0732">Signal</keyword>
<comment type="caution">
    <text evidence="3">The sequence shown here is derived from an EMBL/GenBank/DDBJ whole genome shotgun (WGS) entry which is preliminary data.</text>
</comment>